<proteinExistence type="predicted"/>
<accession>A0ABM8YYS5</accession>
<keyword evidence="1" id="KW-0560">Oxidoreductase</keyword>
<evidence type="ECO:0000313" key="1">
    <source>
        <dbReference type="EMBL" id="CAG9932723.1"/>
    </source>
</evidence>
<protein>
    <submittedName>
        <fullName evidence="1">NAD-specific glutamate dehydrogenase, large form</fullName>
        <ecNumber evidence="1">1.4.1.2</ecNumber>
    </submittedName>
</protein>
<reference evidence="1 2" key="1">
    <citation type="submission" date="2021-10" db="EMBL/GenBank/DDBJ databases">
        <authorList>
            <person name="Koch H."/>
        </authorList>
    </citation>
    <scope>NUCLEOTIDE SEQUENCE [LARGE SCALE GENOMIC DNA]</scope>
    <source>
        <strain evidence="1">6680</strain>
    </source>
</reference>
<organism evidence="1 2">
    <name type="scientific">Candidatus Nitrotoga arctica</name>
    <dbReference type="NCBI Taxonomy" id="453162"/>
    <lineage>
        <taxon>Bacteria</taxon>
        <taxon>Pseudomonadati</taxon>
        <taxon>Pseudomonadota</taxon>
        <taxon>Betaproteobacteria</taxon>
        <taxon>Nitrosomonadales</taxon>
        <taxon>Gallionellaceae</taxon>
        <taxon>Candidatus Nitrotoga</taxon>
    </lineage>
</organism>
<dbReference type="GO" id="GO:0004352">
    <property type="term" value="F:glutamate dehydrogenase (NAD+) activity"/>
    <property type="evidence" value="ECO:0007669"/>
    <property type="project" value="UniProtKB-EC"/>
</dbReference>
<name>A0ABM8YYS5_9PROT</name>
<keyword evidence="2" id="KW-1185">Reference proteome</keyword>
<sequence length="125" mass="13613">MSFYISPCPSATSSSVFEVISLLCPAVPSFRSLTGRALYLKSLRAAVEVVYGHRRQVNILKTANIDGGHRIAFWIDAFSVWKNAADGAETMLNNVLIEGVGASRIFGGKQAKIGSWHKPQKRSST</sequence>
<evidence type="ECO:0000313" key="2">
    <source>
        <dbReference type="Proteomes" id="UP000839052"/>
    </source>
</evidence>
<dbReference type="Proteomes" id="UP000839052">
    <property type="component" value="Chromosome"/>
</dbReference>
<gene>
    <name evidence="1" type="ORF">NTG6680_1470</name>
</gene>
<dbReference type="EMBL" id="OU912926">
    <property type="protein sequence ID" value="CAG9932723.1"/>
    <property type="molecule type" value="Genomic_DNA"/>
</dbReference>
<dbReference type="EC" id="1.4.1.2" evidence="1"/>